<proteinExistence type="predicted"/>
<sequence>MVSTSTELVQGCGYTRHIPGELLLSSSGLCLDGCFIGWHTQSNQPIESDRPATTEHQFVLYESAEEQGEYQYNHGLWRKYTKRTNDWYIAPANENSINWRSVTTHATNTPSIFRIHITPKKLHANALDVFSINTSSIALDHRMNIQDSFMAGLAGELKSELKNPCNSSHLYIEQLIETFSAYILKRYCKFNTEAINRLPMLSLKRKHDLIDYIHDNIGNELALAELADLACLSKYHFARAFKETFRITPHSYVLKCRIEHASSLLKNTDLPISIIAEQCGFSSASRFSKVFSNLQGISPNQYRLKD</sequence>
<protein>
    <submittedName>
        <fullName evidence="5">Helix-turn-helix transcriptional regulator</fullName>
    </submittedName>
</protein>
<dbReference type="PANTHER" id="PTHR43280">
    <property type="entry name" value="ARAC-FAMILY TRANSCRIPTIONAL REGULATOR"/>
    <property type="match status" value="1"/>
</dbReference>
<dbReference type="InterPro" id="IPR009057">
    <property type="entry name" value="Homeodomain-like_sf"/>
</dbReference>
<dbReference type="SMART" id="SM00342">
    <property type="entry name" value="HTH_ARAC"/>
    <property type="match status" value="1"/>
</dbReference>
<keyword evidence="6" id="KW-1185">Reference proteome</keyword>
<dbReference type="Gene3D" id="1.10.10.60">
    <property type="entry name" value="Homeodomain-like"/>
    <property type="match status" value="2"/>
</dbReference>
<evidence type="ECO:0000256" key="3">
    <source>
        <dbReference type="ARBA" id="ARBA00023163"/>
    </source>
</evidence>
<dbReference type="InterPro" id="IPR018060">
    <property type="entry name" value="HTH_AraC"/>
</dbReference>
<dbReference type="PROSITE" id="PS01124">
    <property type="entry name" value="HTH_ARAC_FAMILY_2"/>
    <property type="match status" value="1"/>
</dbReference>
<keyword evidence="2" id="KW-0238">DNA-binding</keyword>
<dbReference type="Proteomes" id="UP000325606">
    <property type="component" value="Chromosome"/>
</dbReference>
<name>A0A5J6LH34_9GAMM</name>
<dbReference type="PANTHER" id="PTHR43280:SF28">
    <property type="entry name" value="HTH-TYPE TRANSCRIPTIONAL ACTIVATOR RHAS"/>
    <property type="match status" value="1"/>
</dbReference>
<evidence type="ECO:0000256" key="2">
    <source>
        <dbReference type="ARBA" id="ARBA00023125"/>
    </source>
</evidence>
<dbReference type="SUPFAM" id="SSF46689">
    <property type="entry name" value="Homeodomain-like"/>
    <property type="match status" value="2"/>
</dbReference>
<dbReference type="RefSeq" id="WP_151057673.1">
    <property type="nucleotide sequence ID" value="NZ_CP044222.1"/>
</dbReference>
<dbReference type="Pfam" id="PF12833">
    <property type="entry name" value="HTH_18"/>
    <property type="match status" value="1"/>
</dbReference>
<dbReference type="InterPro" id="IPR020449">
    <property type="entry name" value="Tscrpt_reg_AraC-type_HTH"/>
</dbReference>
<keyword evidence="1" id="KW-0805">Transcription regulation</keyword>
<keyword evidence="3" id="KW-0804">Transcription</keyword>
<dbReference type="KEGG" id="nik:F5I99_15835"/>
<accession>A0A5J6LH34</accession>
<dbReference type="AlphaFoldDB" id="A0A5J6LH34"/>
<dbReference type="GO" id="GO:0003700">
    <property type="term" value="F:DNA-binding transcription factor activity"/>
    <property type="evidence" value="ECO:0007669"/>
    <property type="project" value="InterPro"/>
</dbReference>
<evidence type="ECO:0000259" key="4">
    <source>
        <dbReference type="PROSITE" id="PS01124"/>
    </source>
</evidence>
<feature type="domain" description="HTH araC/xylS-type" evidence="4">
    <location>
        <begin position="207"/>
        <end position="305"/>
    </location>
</feature>
<dbReference type="GO" id="GO:0043565">
    <property type="term" value="F:sequence-specific DNA binding"/>
    <property type="evidence" value="ECO:0007669"/>
    <property type="project" value="InterPro"/>
</dbReference>
<dbReference type="InterPro" id="IPR018062">
    <property type="entry name" value="HTH_AraC-typ_CS"/>
</dbReference>
<evidence type="ECO:0000313" key="6">
    <source>
        <dbReference type="Proteomes" id="UP000325606"/>
    </source>
</evidence>
<gene>
    <name evidence="5" type="ORF">F5I99_15835</name>
</gene>
<evidence type="ECO:0000256" key="1">
    <source>
        <dbReference type="ARBA" id="ARBA00023015"/>
    </source>
</evidence>
<dbReference type="PRINTS" id="PR00032">
    <property type="entry name" value="HTHARAC"/>
</dbReference>
<reference evidence="5 6" key="1">
    <citation type="submission" date="2019-09" db="EMBL/GenBank/DDBJ databases">
        <title>Nitrincola iocasae sp. nov., a bacterium isolated from the sediment collected at a cold seep field in South China Sea.</title>
        <authorList>
            <person name="Zhang H."/>
            <person name="Wang H."/>
            <person name="Li C."/>
        </authorList>
    </citation>
    <scope>NUCLEOTIDE SEQUENCE [LARGE SCALE GENOMIC DNA]</scope>
    <source>
        <strain evidence="5 6">KXZD1103</strain>
    </source>
</reference>
<dbReference type="PROSITE" id="PS00041">
    <property type="entry name" value="HTH_ARAC_FAMILY_1"/>
    <property type="match status" value="1"/>
</dbReference>
<dbReference type="EMBL" id="CP044222">
    <property type="protein sequence ID" value="QEW07845.1"/>
    <property type="molecule type" value="Genomic_DNA"/>
</dbReference>
<evidence type="ECO:0000313" key="5">
    <source>
        <dbReference type="EMBL" id="QEW07845.1"/>
    </source>
</evidence>
<organism evidence="5 6">
    <name type="scientific">Nitrincola iocasae</name>
    <dbReference type="NCBI Taxonomy" id="2614693"/>
    <lineage>
        <taxon>Bacteria</taxon>
        <taxon>Pseudomonadati</taxon>
        <taxon>Pseudomonadota</taxon>
        <taxon>Gammaproteobacteria</taxon>
        <taxon>Oceanospirillales</taxon>
        <taxon>Oceanospirillaceae</taxon>
        <taxon>Nitrincola</taxon>
    </lineage>
</organism>